<keyword evidence="5 6" id="KW-0472">Membrane</keyword>
<keyword evidence="10" id="KW-1185">Reference proteome</keyword>
<feature type="transmembrane region" description="Helical" evidence="6">
    <location>
        <begin position="893"/>
        <end position="918"/>
    </location>
</feature>
<evidence type="ECO:0000259" key="7">
    <source>
        <dbReference type="Pfam" id="PF01578"/>
    </source>
</evidence>
<evidence type="ECO:0000259" key="8">
    <source>
        <dbReference type="Pfam" id="PF05140"/>
    </source>
</evidence>
<evidence type="ECO:0000256" key="2">
    <source>
        <dbReference type="ARBA" id="ARBA00022692"/>
    </source>
</evidence>
<feature type="domain" description="Cytochrome c assembly protein" evidence="7">
    <location>
        <begin position="787"/>
        <end position="991"/>
    </location>
</feature>
<evidence type="ECO:0000256" key="6">
    <source>
        <dbReference type="SAM" id="Phobius"/>
    </source>
</evidence>
<feature type="transmembrane region" description="Helical" evidence="6">
    <location>
        <begin position="21"/>
        <end position="38"/>
    </location>
</feature>
<accession>A0A142ERW6</accession>
<evidence type="ECO:0000256" key="4">
    <source>
        <dbReference type="ARBA" id="ARBA00022989"/>
    </source>
</evidence>
<sequence length="1036" mass="116338">MSRLKSTLHRIDQVLFGTRAAGLYLLLFAAAIGVATFIENDFGTSAAQKFIYRATWFELLLVLFSGTLISNVIRYRMVAQKKWAQLIFHLSMILILIGAGLTRYLGYEGVMHIREGAASNFIYSNEPYLNFEASLAGQTFKFEEPILVSSLGKNDFEQEFLLGNKPVKVKLLSMIPNPKQEVEVVDDGVPVLNVVFGSSSGRMEYYLEFGSKQTINGVNFNFSDELIPGAFNLFFQENTLYWSADQAVSERVMATQAFSNFEANTQNPLQFRALYNTGSGQFVFGGLIEKGRLTVISEKQKIDRSSLLGLELEVTLGNETKNQTIYGSPGQPGRPAYFQSDDLVLAISYGAKEVNLPFSLFLRDFEMERYPGTNSPASYASEVTLVDNRNGTNQEYRIFMNNILDYDGYRFFQSSYDGDELGTYLSVNHDFWGTNVTYLGYALLTIGMVMVFFFGNTRFKNLSEKLRQLKGASILVLAFSLSTSSYGQVELMPQVPQIDAGHAQVFSGVIVQDFRGRMKPLNTLSKEMLRKVSGSETWNGMNSDQVLLSMYIQSREWYSVPLVKLGKHERLNLLLGVAEGQKAAYRDFFEKDGTYKLKDLILQVNNQNPADRGVFEKEIIKVDERVNIMNLIFSGRFLRIFPVANDPNNSWLAPNSVNQNQPEASRFFNAYNQALEEGIQSGNYTQASGLLEGLKLVQRQVSEDLIPSEGQVSAELLLNDLQIFRFLALANTLLGLSFLAILFLSVFQPNWKLDKVLWFLFGVTFLSFLYHTLGLGLRWYVSERAPWSNGYESMIYIAWTSTLAGLLFSRKSPGGMAATMILSGTVLLIAWLSYLDPEITPLVPVLKSYWLTIHVSLEAGSYGFLMLGAIMGLINLLLMLFSTPSSLTKSKRIINELSLLSEMTLTGGLVMLSVGTYLGGVWANESWGRYWGWDAKETWALVSILVYAFILHMRLIPGLRGVYAYNVATLFGLSSVVMTYFGVNYYLSGLHSYAAGDPVPIPNWVYYSVISLILISLGAFVKYKKYFQKKSDAKPI</sequence>
<comment type="subcellular location">
    <subcellularLocation>
        <location evidence="1">Membrane</location>
        <topology evidence="1">Multi-pass membrane protein</topology>
    </subcellularLocation>
</comment>
<evidence type="ECO:0000256" key="5">
    <source>
        <dbReference type="ARBA" id="ARBA00023136"/>
    </source>
</evidence>
<feature type="transmembrane region" description="Helical" evidence="6">
    <location>
        <begin position="50"/>
        <end position="74"/>
    </location>
</feature>
<evidence type="ECO:0000313" key="10">
    <source>
        <dbReference type="Proteomes" id="UP000073816"/>
    </source>
</evidence>
<dbReference type="PATRIC" id="fig|1727163.4.peg.3266"/>
<gene>
    <name evidence="9" type="ORF">AO498_15565</name>
</gene>
<keyword evidence="3" id="KW-0201">Cytochrome c-type biogenesis</keyword>
<dbReference type="EMBL" id="CP012836">
    <property type="protein sequence ID" value="AMQ57871.1"/>
    <property type="molecule type" value="Genomic_DNA"/>
</dbReference>
<dbReference type="Pfam" id="PF01578">
    <property type="entry name" value="Cytochrom_C_asm"/>
    <property type="match status" value="1"/>
</dbReference>
<feature type="transmembrane region" description="Helical" evidence="6">
    <location>
        <begin position="963"/>
        <end position="983"/>
    </location>
</feature>
<dbReference type="PANTHER" id="PTHR30071">
    <property type="entry name" value="HEME EXPORTER PROTEIN C"/>
    <property type="match status" value="1"/>
</dbReference>
<evidence type="ECO:0000256" key="3">
    <source>
        <dbReference type="ARBA" id="ARBA00022748"/>
    </source>
</evidence>
<dbReference type="GO" id="GO:0020037">
    <property type="term" value="F:heme binding"/>
    <property type="evidence" value="ECO:0007669"/>
    <property type="project" value="InterPro"/>
</dbReference>
<feature type="transmembrane region" description="Helical" evidence="6">
    <location>
        <begin position="938"/>
        <end position="956"/>
    </location>
</feature>
<feature type="transmembrane region" description="Helical" evidence="6">
    <location>
        <begin position="438"/>
        <end position="457"/>
    </location>
</feature>
<dbReference type="RefSeq" id="WP_067549706.1">
    <property type="nucleotide sequence ID" value="NZ_CP012836.1"/>
</dbReference>
<protein>
    <submittedName>
        <fullName evidence="9">Cytochrome C biogenesis protein</fullName>
    </submittedName>
</protein>
<dbReference type="OrthoDB" id="9814290at2"/>
<dbReference type="Pfam" id="PF05140">
    <property type="entry name" value="ResB"/>
    <property type="match status" value="2"/>
</dbReference>
<dbReference type="AlphaFoldDB" id="A0A142ERW6"/>
<dbReference type="Proteomes" id="UP000073816">
    <property type="component" value="Chromosome"/>
</dbReference>
<dbReference type="InterPro" id="IPR002541">
    <property type="entry name" value="Cyt_c_assembly"/>
</dbReference>
<dbReference type="KEGG" id="alm:AO498_15565"/>
<evidence type="ECO:0000313" key="9">
    <source>
        <dbReference type="EMBL" id="AMQ57871.1"/>
    </source>
</evidence>
<reference evidence="10" key="1">
    <citation type="submission" date="2015-09" db="EMBL/GenBank/DDBJ databases">
        <title>Complete sequence of Algoriphagus sp. M8-2.</title>
        <authorList>
            <person name="Shintani M."/>
        </authorList>
    </citation>
    <scope>NUCLEOTIDE SEQUENCE [LARGE SCALE GENOMIC DNA]</scope>
    <source>
        <strain evidence="10">M8-2</strain>
    </source>
</reference>
<evidence type="ECO:0000256" key="1">
    <source>
        <dbReference type="ARBA" id="ARBA00004141"/>
    </source>
</evidence>
<feature type="transmembrane region" description="Helical" evidence="6">
    <location>
        <begin position="756"/>
        <end position="781"/>
    </location>
</feature>
<feature type="transmembrane region" description="Helical" evidence="6">
    <location>
        <begin position="859"/>
        <end position="881"/>
    </location>
</feature>
<feature type="domain" description="ResB-like" evidence="8">
    <location>
        <begin position="81"/>
        <end position="123"/>
    </location>
</feature>
<name>A0A142ERW6_9BACT</name>
<organism evidence="9 10">
    <name type="scientific">Algoriphagus sanaruensis</name>
    <dbReference type="NCBI Taxonomy" id="1727163"/>
    <lineage>
        <taxon>Bacteria</taxon>
        <taxon>Pseudomonadati</taxon>
        <taxon>Bacteroidota</taxon>
        <taxon>Cytophagia</taxon>
        <taxon>Cytophagales</taxon>
        <taxon>Cyclobacteriaceae</taxon>
        <taxon>Algoriphagus</taxon>
    </lineage>
</organism>
<dbReference type="GO" id="GO:0005886">
    <property type="term" value="C:plasma membrane"/>
    <property type="evidence" value="ECO:0007669"/>
    <property type="project" value="TreeGrafter"/>
</dbReference>
<keyword evidence="4 6" id="KW-1133">Transmembrane helix</keyword>
<proteinExistence type="predicted"/>
<feature type="transmembrane region" description="Helical" evidence="6">
    <location>
        <begin position="723"/>
        <end position="744"/>
    </location>
</feature>
<dbReference type="PANTHER" id="PTHR30071:SF1">
    <property type="entry name" value="CYTOCHROME B_B6 PROTEIN-RELATED"/>
    <property type="match status" value="1"/>
</dbReference>
<dbReference type="InterPro" id="IPR045062">
    <property type="entry name" value="Cyt_c_biogenesis_CcsA/CcmC"/>
</dbReference>
<feature type="transmembrane region" description="Helical" evidence="6">
    <location>
        <begin position="86"/>
        <end position="105"/>
    </location>
</feature>
<feature type="transmembrane region" description="Helical" evidence="6">
    <location>
        <begin position="1003"/>
        <end position="1021"/>
    </location>
</feature>
<keyword evidence="2 6" id="KW-0812">Transmembrane</keyword>
<feature type="domain" description="ResB-like" evidence="8">
    <location>
        <begin position="348"/>
        <end position="419"/>
    </location>
</feature>
<dbReference type="STRING" id="1727163.AO498_15565"/>
<reference evidence="9 10" key="2">
    <citation type="journal article" date="2016" name="Genome Announc.">
        <title>Complete Genome Sequence of Algoriphagus sp. Strain M8-2, Isolated from a Brackish Lake.</title>
        <authorList>
            <person name="Muraguchi Y."/>
            <person name="Kushimoto K."/>
            <person name="Ohtsubo Y."/>
            <person name="Suzuki T."/>
            <person name="Dohra H."/>
            <person name="Kimbara K."/>
            <person name="Shintani M."/>
        </authorList>
    </citation>
    <scope>NUCLEOTIDE SEQUENCE [LARGE SCALE GENOMIC DNA]</scope>
    <source>
        <strain evidence="9 10">M8-2</strain>
    </source>
</reference>
<feature type="transmembrane region" description="Helical" evidence="6">
    <location>
        <begin position="816"/>
        <end position="834"/>
    </location>
</feature>
<dbReference type="InterPro" id="IPR007816">
    <property type="entry name" value="ResB-like_domain"/>
</dbReference>
<dbReference type="GO" id="GO:0017004">
    <property type="term" value="P:cytochrome complex assembly"/>
    <property type="evidence" value="ECO:0007669"/>
    <property type="project" value="UniProtKB-KW"/>
</dbReference>